<dbReference type="InterPro" id="IPR050300">
    <property type="entry name" value="GDXG_lipolytic_enzyme"/>
</dbReference>
<dbReference type="GO" id="GO:0016787">
    <property type="term" value="F:hydrolase activity"/>
    <property type="evidence" value="ECO:0007669"/>
    <property type="project" value="UniProtKB-KW"/>
</dbReference>
<reference evidence="4" key="1">
    <citation type="journal article" date="2020" name="MBio">
        <title>Horizontal gene transfer to a defensive symbiont with a reduced genome amongst a multipartite beetle microbiome.</title>
        <authorList>
            <person name="Waterworth S.C."/>
            <person name="Florez L.V."/>
            <person name="Rees E.R."/>
            <person name="Hertweck C."/>
            <person name="Kaltenpoth M."/>
            <person name="Kwan J.C."/>
        </authorList>
    </citation>
    <scope>NUCLEOTIDE SEQUENCE [LARGE SCALE GENOMIC DNA]</scope>
</reference>
<gene>
    <name evidence="3" type="primary">pcd</name>
    <name evidence="3" type="ORF">GAK30_00353</name>
</gene>
<evidence type="ECO:0000313" key="4">
    <source>
        <dbReference type="Proteomes" id="UP000461670"/>
    </source>
</evidence>
<evidence type="ECO:0000259" key="2">
    <source>
        <dbReference type="Pfam" id="PF07859"/>
    </source>
</evidence>
<dbReference type="InterPro" id="IPR029058">
    <property type="entry name" value="AB_hydrolase_fold"/>
</dbReference>
<sequence>MTTLALRNTLAALGGQLGPDTIAQVHRLYLAEQARHADELAPAALDLAYGPHPRHRLDLYGGGEAGALAPILVWVHGGGFMRGDKRSPDHPYEAHAGRFAARHGFLGVTMNYRLAPQHGWPAGGEDVGLVIDWLRDKAQAHGGDPDRILLVGTSAGATHVAAHLQLRPESPGIRGAVLLSGLYGLTPSDGERDAAYYGDDPQAYAAHVPAEAIIQTPTPLLLCCAEFDPPRFQREFIAVMQRRLDHHGQAPRAWIATSHNHYSIAYHLGTADHRLAGEILDFAAACGI</sequence>
<evidence type="ECO:0000256" key="1">
    <source>
        <dbReference type="ARBA" id="ARBA00022801"/>
    </source>
</evidence>
<evidence type="ECO:0000313" key="3">
    <source>
        <dbReference type="EMBL" id="KAF1023690.1"/>
    </source>
</evidence>
<organism evidence="3 4">
    <name type="scientific">Paracidovorax wautersii</name>
    <dbReference type="NCBI Taxonomy" id="1177982"/>
    <lineage>
        <taxon>Bacteria</taxon>
        <taxon>Pseudomonadati</taxon>
        <taxon>Pseudomonadota</taxon>
        <taxon>Betaproteobacteria</taxon>
        <taxon>Burkholderiales</taxon>
        <taxon>Comamonadaceae</taxon>
        <taxon>Paracidovorax</taxon>
    </lineage>
</organism>
<dbReference type="SUPFAM" id="SSF53474">
    <property type="entry name" value="alpha/beta-Hydrolases"/>
    <property type="match status" value="1"/>
</dbReference>
<dbReference type="EMBL" id="WNDQ01000003">
    <property type="protein sequence ID" value="KAF1023690.1"/>
    <property type="molecule type" value="Genomic_DNA"/>
</dbReference>
<dbReference type="AlphaFoldDB" id="A0A7V8FRW8"/>
<dbReference type="Gene3D" id="3.40.50.1820">
    <property type="entry name" value="alpha/beta hydrolase"/>
    <property type="match status" value="1"/>
</dbReference>
<accession>A0A7V8FRW8</accession>
<proteinExistence type="predicted"/>
<dbReference type="Pfam" id="PF07859">
    <property type="entry name" value="Abhydrolase_3"/>
    <property type="match status" value="1"/>
</dbReference>
<keyword evidence="1 3" id="KW-0378">Hydrolase</keyword>
<dbReference type="PANTHER" id="PTHR48081">
    <property type="entry name" value="AB HYDROLASE SUPERFAMILY PROTEIN C4A8.06C"/>
    <property type="match status" value="1"/>
</dbReference>
<dbReference type="Proteomes" id="UP000461670">
    <property type="component" value="Unassembled WGS sequence"/>
</dbReference>
<feature type="domain" description="Alpha/beta hydrolase fold-3" evidence="2">
    <location>
        <begin position="72"/>
        <end position="201"/>
    </location>
</feature>
<comment type="caution">
    <text evidence="3">The sequence shown here is derived from an EMBL/GenBank/DDBJ whole genome shotgun (WGS) entry which is preliminary data.</text>
</comment>
<dbReference type="InterPro" id="IPR013094">
    <property type="entry name" value="AB_hydrolase_3"/>
</dbReference>
<name>A0A7V8FRW8_9BURK</name>
<protein>
    <submittedName>
        <fullName evidence="3">Phenmedipham hydrolase</fullName>
    </submittedName>
</protein>